<name>A0A8S5N6W1_9CAUD</name>
<organism evidence="1">
    <name type="scientific">Siphoviridae sp. ctjel6</name>
    <dbReference type="NCBI Taxonomy" id="2826440"/>
    <lineage>
        <taxon>Viruses</taxon>
        <taxon>Duplodnaviria</taxon>
        <taxon>Heunggongvirae</taxon>
        <taxon>Uroviricota</taxon>
        <taxon>Caudoviricetes</taxon>
    </lineage>
</organism>
<reference evidence="1" key="1">
    <citation type="journal article" date="2021" name="Proc. Natl. Acad. Sci. U.S.A.">
        <title>A Catalog of Tens of Thousands of Viruses from Human Metagenomes Reveals Hidden Associations with Chronic Diseases.</title>
        <authorList>
            <person name="Tisza M.J."/>
            <person name="Buck C.B."/>
        </authorList>
    </citation>
    <scope>NUCLEOTIDE SEQUENCE</scope>
    <source>
        <strain evidence="1">Ctjel6</strain>
    </source>
</reference>
<sequence length="39" mass="4207">MLSPLPRIRDYGTPFRMDDPGVCPGVAVQTGIRPCGTEC</sequence>
<accession>A0A8S5N6W1</accession>
<dbReference type="EMBL" id="BK015086">
    <property type="protein sequence ID" value="DAD90417.1"/>
    <property type="molecule type" value="Genomic_DNA"/>
</dbReference>
<proteinExistence type="predicted"/>
<evidence type="ECO:0000313" key="1">
    <source>
        <dbReference type="EMBL" id="DAD90417.1"/>
    </source>
</evidence>
<protein>
    <submittedName>
        <fullName evidence="1">Uncharacterized protein</fullName>
    </submittedName>
</protein>